<evidence type="ECO:0000313" key="3">
    <source>
        <dbReference type="Proteomes" id="UP000008068"/>
    </source>
</evidence>
<dbReference type="InParanoid" id="G0NBS5"/>
<sequence length="21" mass="2375">MNLGIGIERGRKGDGEMKNWI</sequence>
<name>G0NBS5_CAEBE</name>
<evidence type="ECO:0000313" key="2">
    <source>
        <dbReference type="EMBL" id="EGT57078.1"/>
    </source>
</evidence>
<proteinExistence type="predicted"/>
<keyword evidence="3" id="KW-1185">Reference proteome</keyword>
<feature type="compositionally biased region" description="Basic and acidic residues" evidence="1">
    <location>
        <begin position="8"/>
        <end position="21"/>
    </location>
</feature>
<evidence type="ECO:0000256" key="1">
    <source>
        <dbReference type="SAM" id="MobiDB-lite"/>
    </source>
</evidence>
<reference evidence="3" key="1">
    <citation type="submission" date="2011-07" db="EMBL/GenBank/DDBJ databases">
        <authorList>
            <consortium name="Caenorhabditis brenneri Sequencing and Analysis Consortium"/>
            <person name="Wilson R.K."/>
        </authorList>
    </citation>
    <scope>NUCLEOTIDE SEQUENCE [LARGE SCALE GENOMIC DNA]</scope>
    <source>
        <strain evidence="3">PB2801</strain>
    </source>
</reference>
<dbReference type="HOGENOM" id="CLU_3426967_0_0_1"/>
<protein>
    <submittedName>
        <fullName evidence="2">Uncharacterized protein</fullName>
    </submittedName>
</protein>
<gene>
    <name evidence="2" type="ORF">CAEBREN_13170</name>
</gene>
<dbReference type="EMBL" id="GL379859">
    <property type="protein sequence ID" value="EGT57078.1"/>
    <property type="molecule type" value="Genomic_DNA"/>
</dbReference>
<dbReference type="AlphaFoldDB" id="G0NBS5"/>
<feature type="region of interest" description="Disordered" evidence="1">
    <location>
        <begin position="1"/>
        <end position="21"/>
    </location>
</feature>
<dbReference type="Proteomes" id="UP000008068">
    <property type="component" value="Unassembled WGS sequence"/>
</dbReference>
<accession>G0NBS5</accession>
<organism evidence="3">
    <name type="scientific">Caenorhabditis brenneri</name>
    <name type="common">Nematode worm</name>
    <dbReference type="NCBI Taxonomy" id="135651"/>
    <lineage>
        <taxon>Eukaryota</taxon>
        <taxon>Metazoa</taxon>
        <taxon>Ecdysozoa</taxon>
        <taxon>Nematoda</taxon>
        <taxon>Chromadorea</taxon>
        <taxon>Rhabditida</taxon>
        <taxon>Rhabditina</taxon>
        <taxon>Rhabditomorpha</taxon>
        <taxon>Rhabditoidea</taxon>
        <taxon>Rhabditidae</taxon>
        <taxon>Peloderinae</taxon>
        <taxon>Caenorhabditis</taxon>
    </lineage>
</organism>